<dbReference type="RefSeq" id="WP_213514015.1">
    <property type="nucleotide sequence ID" value="NZ_BOSE01000002.1"/>
</dbReference>
<dbReference type="PANTHER" id="PTHR43649:SF33">
    <property type="entry name" value="POLYGALACTURONAN_RHAMNOGALACTURONAN-BINDING PROTEIN YTCQ"/>
    <property type="match status" value="1"/>
</dbReference>
<keyword evidence="4" id="KW-1185">Reference proteome</keyword>
<evidence type="ECO:0000256" key="2">
    <source>
        <dbReference type="SAM" id="SignalP"/>
    </source>
</evidence>
<evidence type="ECO:0000313" key="4">
    <source>
        <dbReference type="Proteomes" id="UP000683139"/>
    </source>
</evidence>
<protein>
    <recommendedName>
        <fullName evidence="5">ABC transporter substrate-binding protein</fullName>
    </recommendedName>
</protein>
<sequence>MKKASNIALAAVLMAGLLAGCGGKGGNEADQGTSSTLVNGKYDPPVTITIGKQQDENAGKYFEGESLNDNVLTRWGVENLGIKIETTLLGGDAAQYNNKLRLALTGSEQLPNVIPVYDTMLMNDLIQSGRVKEITEDIKNYMPDRLKEIYKQYPSTFNPVIHEGKVYGMAISPVLTEGQVMLIRQDWLDNLGLQAPTTIEEFEQVIAAFTNDDPDGNNKKDTYGFTFSGKDSYNTGWVSDPVMIFSAYTGKHIPSSWQLDEESGKLVYGSVDEGNKEALATLRDWYSKGYLNKELATQGAWDAIADFAEGKAGIIVGRPWLYDSVAAVETNIAGAKISAYPTIDGVTGDRTYQSAQLNDGVFMFSKDFNNMEAFFLYYDKLYDAAFGTGDFQYGYAQGYDYDIVNDEVVFDPKKFNKPMDSLQMVGKMAFTKNTPAIGDAGKNFYDLAQGVEPNTGPLMAANAAKETAKAGFVISYENRETLLPTLFNGPPTKTMQSNWEQLTTMEKETYTKIIYGNEPLEAFDQFVKQWHEKGGDQITEEVNEWYSNASKVDVMSSMGLN</sequence>
<evidence type="ECO:0008006" key="5">
    <source>
        <dbReference type="Google" id="ProtNLM"/>
    </source>
</evidence>
<dbReference type="Gene3D" id="3.40.190.10">
    <property type="entry name" value="Periplasmic binding protein-like II"/>
    <property type="match status" value="2"/>
</dbReference>
<organism evidence="3 4">
    <name type="scientific">Paenibacillus montaniterrae</name>
    <dbReference type="NCBI Taxonomy" id="429341"/>
    <lineage>
        <taxon>Bacteria</taxon>
        <taxon>Bacillati</taxon>
        <taxon>Bacillota</taxon>
        <taxon>Bacilli</taxon>
        <taxon>Bacillales</taxon>
        <taxon>Paenibacillaceae</taxon>
        <taxon>Paenibacillus</taxon>
    </lineage>
</organism>
<feature type="signal peptide" evidence="2">
    <location>
        <begin position="1"/>
        <end position="19"/>
    </location>
</feature>
<evidence type="ECO:0000256" key="1">
    <source>
        <dbReference type="ARBA" id="ARBA00022729"/>
    </source>
</evidence>
<dbReference type="Proteomes" id="UP000683139">
    <property type="component" value="Unassembled WGS sequence"/>
</dbReference>
<dbReference type="InterPro" id="IPR050490">
    <property type="entry name" value="Bact_solute-bd_prot1"/>
</dbReference>
<gene>
    <name evidence="3" type="ORF">J40TS1_13780</name>
</gene>
<feature type="chain" id="PRO_5039503907" description="ABC transporter substrate-binding protein" evidence="2">
    <location>
        <begin position="20"/>
        <end position="561"/>
    </location>
</feature>
<dbReference type="AlphaFoldDB" id="A0A919YP69"/>
<proteinExistence type="predicted"/>
<reference evidence="3" key="1">
    <citation type="submission" date="2021-03" db="EMBL/GenBank/DDBJ databases">
        <title>Antimicrobial resistance genes in bacteria isolated from Japanese honey, and their potential for conferring macrolide and lincosamide resistance in the American foulbrood pathogen Paenibacillus larvae.</title>
        <authorList>
            <person name="Okamoto M."/>
            <person name="Kumagai M."/>
            <person name="Kanamori H."/>
            <person name="Takamatsu D."/>
        </authorList>
    </citation>
    <scope>NUCLEOTIDE SEQUENCE</scope>
    <source>
        <strain evidence="3">J40TS1</strain>
    </source>
</reference>
<accession>A0A919YP69</accession>
<dbReference type="SUPFAM" id="SSF53850">
    <property type="entry name" value="Periplasmic binding protein-like II"/>
    <property type="match status" value="1"/>
</dbReference>
<dbReference type="EMBL" id="BOSE01000002">
    <property type="protein sequence ID" value="GIP15736.1"/>
    <property type="molecule type" value="Genomic_DNA"/>
</dbReference>
<name>A0A919YP69_9BACL</name>
<evidence type="ECO:0000313" key="3">
    <source>
        <dbReference type="EMBL" id="GIP15736.1"/>
    </source>
</evidence>
<comment type="caution">
    <text evidence="3">The sequence shown here is derived from an EMBL/GenBank/DDBJ whole genome shotgun (WGS) entry which is preliminary data.</text>
</comment>
<dbReference type="PROSITE" id="PS51257">
    <property type="entry name" value="PROKAR_LIPOPROTEIN"/>
    <property type="match status" value="1"/>
</dbReference>
<keyword evidence="1 2" id="KW-0732">Signal</keyword>
<dbReference type="PANTHER" id="PTHR43649">
    <property type="entry name" value="ARABINOSE-BINDING PROTEIN-RELATED"/>
    <property type="match status" value="1"/>
</dbReference>